<accession>A0A7T1F1R1</accession>
<keyword evidence="3" id="KW-0378">Hydrolase</keyword>
<dbReference type="RefSeq" id="WP_218112246.1">
    <property type="nucleotide sequence ID" value="NZ_CP065383.1"/>
</dbReference>
<feature type="transmembrane region" description="Helical" evidence="1">
    <location>
        <begin position="7"/>
        <end position="27"/>
    </location>
</feature>
<dbReference type="PANTHER" id="PTHR11603:SF147">
    <property type="entry name" value="MEMBRANE PROTEIN"/>
    <property type="match status" value="1"/>
</dbReference>
<dbReference type="Gene3D" id="3.40.50.1010">
    <property type="entry name" value="5'-nuclease"/>
    <property type="match status" value="1"/>
</dbReference>
<dbReference type="KEGG" id="alam:RT761_00208"/>
<proteinExistence type="predicted"/>
<keyword evidence="1" id="KW-1133">Transmembrane helix</keyword>
<feature type="transmembrane region" description="Helical" evidence="1">
    <location>
        <begin position="111"/>
        <end position="129"/>
    </location>
</feature>
<reference evidence="3 4" key="1">
    <citation type="journal article" date="2021" name="Nat. Commun.">
        <title>Isolation of a member of the candidate phylum Atribacteria reveals a unique cell membrane structure.</title>
        <authorList>
            <person name="Taiki K."/>
            <person name="Nobu M.K."/>
            <person name="Kusada H."/>
            <person name="Meng X.-Y."/>
            <person name="Hosoki N."/>
            <person name="Uematsu K."/>
            <person name="Yoshioka H."/>
            <person name="Kamagata Y."/>
            <person name="Tamaki H."/>
        </authorList>
    </citation>
    <scope>NUCLEOTIDE SEQUENCE [LARGE SCALE GENOMIC DNA]</scope>
    <source>
        <strain evidence="3 4">RT761</strain>
    </source>
</reference>
<keyword evidence="4" id="KW-1185">Reference proteome</keyword>
<dbReference type="SMART" id="SM00670">
    <property type="entry name" value="PINc"/>
    <property type="match status" value="1"/>
</dbReference>
<feature type="domain" description="PIN" evidence="2">
    <location>
        <begin position="153"/>
        <end position="260"/>
    </location>
</feature>
<dbReference type="InterPro" id="IPR052041">
    <property type="entry name" value="Nucleic_acid_metab_PIN/TRAM"/>
</dbReference>
<dbReference type="Pfam" id="PF01850">
    <property type="entry name" value="PIN"/>
    <property type="match status" value="1"/>
</dbReference>
<keyword evidence="1" id="KW-0812">Transmembrane</keyword>
<dbReference type="AlphaFoldDB" id="A0A7T1F1R1"/>
<evidence type="ECO:0000259" key="2">
    <source>
        <dbReference type="SMART" id="SM00670"/>
    </source>
</evidence>
<dbReference type="EC" id="3.1.-.-" evidence="3"/>
<dbReference type="InterPro" id="IPR002716">
    <property type="entry name" value="PIN_dom"/>
</dbReference>
<evidence type="ECO:0000256" key="1">
    <source>
        <dbReference type="SAM" id="Phobius"/>
    </source>
</evidence>
<name>A0A7T1F1R1_ATRLM</name>
<gene>
    <name evidence="3" type="primary">yacL</name>
    <name evidence="3" type="ORF">RT761_00208</name>
</gene>
<dbReference type="SUPFAM" id="SSF88723">
    <property type="entry name" value="PIN domain-like"/>
    <property type="match status" value="1"/>
</dbReference>
<dbReference type="Proteomes" id="UP000594463">
    <property type="component" value="Chromosome"/>
</dbReference>
<evidence type="ECO:0000313" key="4">
    <source>
        <dbReference type="Proteomes" id="UP000594463"/>
    </source>
</evidence>
<dbReference type="GO" id="GO:0016787">
    <property type="term" value="F:hydrolase activity"/>
    <property type="evidence" value="ECO:0007669"/>
    <property type="project" value="UniProtKB-KW"/>
</dbReference>
<feature type="transmembrane region" description="Helical" evidence="1">
    <location>
        <begin position="75"/>
        <end position="99"/>
    </location>
</feature>
<evidence type="ECO:0000313" key="3">
    <source>
        <dbReference type="EMBL" id="QPM67020.1"/>
    </source>
</evidence>
<organism evidence="3 4">
    <name type="scientific">Atribacter laminatus</name>
    <dbReference type="NCBI Taxonomy" id="2847778"/>
    <lineage>
        <taxon>Bacteria</taxon>
        <taxon>Pseudomonadati</taxon>
        <taxon>Atribacterota</taxon>
        <taxon>Atribacteria</taxon>
        <taxon>Atribacterales</taxon>
        <taxon>Atribacteraceae</taxon>
        <taxon>Atribacter</taxon>
    </lineage>
</organism>
<feature type="transmembrane region" description="Helical" evidence="1">
    <location>
        <begin position="33"/>
        <end position="54"/>
    </location>
</feature>
<protein>
    <submittedName>
        <fullName evidence="3">Putative PIN and TRAM-domain containing protein YacL</fullName>
        <ecNumber evidence="3">3.1.-.-</ecNumber>
    </submittedName>
</protein>
<dbReference type="InterPro" id="IPR029060">
    <property type="entry name" value="PIN-like_dom_sf"/>
</dbReference>
<keyword evidence="1" id="KW-0472">Membrane</keyword>
<sequence>MTSGGKWGYIVSIIIVFILSTLIYRSLQTSLNLYSWLGIILITGIYSFIAYLSQKYTGFFFLEKWNKISLAVNRLSAIDILVALGGLIVGLVIGALLTYPLSFLFSKITTLPLLVTLACGIIGLALAIIRKEDIIMIFTGIPKMKLLRGQNNIAKILDTSSIVDGRIADICKTGFVEGDMIIPRFVLKELQQVADSQDPLKRSRGRRGLDILNKMRKEKKVNIRIVERDFIEIRDVDAKLIKMAKVMGAKVITNDYNLNKIAELEGVEVLNINELANSLKPYVLPGEELRVQIIREGKESDQGVGYLDDGTMVVVEGGKKYINVVIDTVVTSVLQTPAGRMIFAKPRGKM</sequence>
<dbReference type="EMBL" id="CP065383">
    <property type="protein sequence ID" value="QPM67020.1"/>
    <property type="molecule type" value="Genomic_DNA"/>
</dbReference>
<dbReference type="CDD" id="cd09877">
    <property type="entry name" value="PIN_YacL-like"/>
    <property type="match status" value="1"/>
</dbReference>
<dbReference type="PANTHER" id="PTHR11603">
    <property type="entry name" value="AAA FAMILY ATPASE"/>
    <property type="match status" value="1"/>
</dbReference>